<protein>
    <submittedName>
        <fullName evidence="4">Flagellar biosynthesis protein FlgN</fullName>
    </submittedName>
</protein>
<dbReference type="OrthoDB" id="8561298at2"/>
<dbReference type="RefSeq" id="WP_124703302.1">
    <property type="nucleotide sequence ID" value="NZ_BGOW01000002.1"/>
</dbReference>
<organism evidence="4 5">
    <name type="scientific">Sulfuriferula multivorans</name>
    <dbReference type="NCBI Taxonomy" id="1559896"/>
    <lineage>
        <taxon>Bacteria</taxon>
        <taxon>Pseudomonadati</taxon>
        <taxon>Pseudomonadota</taxon>
        <taxon>Betaproteobacteria</taxon>
        <taxon>Nitrosomonadales</taxon>
        <taxon>Sulfuricellaceae</taxon>
        <taxon>Sulfuriferula</taxon>
    </lineage>
</organism>
<keyword evidence="3" id="KW-1005">Bacterial flagellum biogenesis</keyword>
<comment type="similarity">
    <text evidence="2">Belongs to the FlgN family.</text>
</comment>
<evidence type="ECO:0000313" key="4">
    <source>
        <dbReference type="EMBL" id="GBL44447.1"/>
    </source>
</evidence>
<sequence>MQTLNEERDAMQHLLGFIRQEQALLLEANIDGMHAITVEKAGAVARMTELVNARLQALAAAGYPQNDAGMQAWLASQTTGEAAATWAELLALTHTAKEANRINGLLINTHLTRNQVALNVLHGADQRTGFYGPDGQSKISIAARNLVIG</sequence>
<evidence type="ECO:0000256" key="2">
    <source>
        <dbReference type="ARBA" id="ARBA00007703"/>
    </source>
</evidence>
<dbReference type="InterPro" id="IPR036679">
    <property type="entry name" value="FlgN-like_sf"/>
</dbReference>
<comment type="function">
    <text evidence="1">Required for the efficient initiation of filament assembly.</text>
</comment>
<keyword evidence="4" id="KW-0966">Cell projection</keyword>
<evidence type="ECO:0000256" key="3">
    <source>
        <dbReference type="ARBA" id="ARBA00022795"/>
    </source>
</evidence>
<dbReference type="Proteomes" id="UP000286806">
    <property type="component" value="Unassembled WGS sequence"/>
</dbReference>
<dbReference type="Pfam" id="PF05130">
    <property type="entry name" value="FlgN"/>
    <property type="match status" value="1"/>
</dbReference>
<proteinExistence type="inferred from homology"/>
<comment type="caution">
    <text evidence="4">The sequence shown here is derived from an EMBL/GenBank/DDBJ whole genome shotgun (WGS) entry which is preliminary data.</text>
</comment>
<dbReference type="GO" id="GO:0044780">
    <property type="term" value="P:bacterial-type flagellum assembly"/>
    <property type="evidence" value="ECO:0007669"/>
    <property type="project" value="InterPro"/>
</dbReference>
<dbReference type="InterPro" id="IPR007809">
    <property type="entry name" value="FlgN-like"/>
</dbReference>
<keyword evidence="5" id="KW-1185">Reference proteome</keyword>
<dbReference type="Gene3D" id="1.20.58.300">
    <property type="entry name" value="FlgN-like"/>
    <property type="match status" value="1"/>
</dbReference>
<evidence type="ECO:0000313" key="5">
    <source>
        <dbReference type="Proteomes" id="UP000286806"/>
    </source>
</evidence>
<keyword evidence="4" id="KW-0969">Cilium</keyword>
<dbReference type="SUPFAM" id="SSF140566">
    <property type="entry name" value="FlgN-like"/>
    <property type="match status" value="1"/>
</dbReference>
<gene>
    <name evidence="4" type="ORF">SFMTTN_0243</name>
</gene>
<dbReference type="AlphaFoldDB" id="A0A401J9Z7"/>
<keyword evidence="4" id="KW-0282">Flagellum</keyword>
<evidence type="ECO:0000256" key="1">
    <source>
        <dbReference type="ARBA" id="ARBA00002397"/>
    </source>
</evidence>
<dbReference type="EMBL" id="BGOW01000002">
    <property type="protein sequence ID" value="GBL44447.1"/>
    <property type="molecule type" value="Genomic_DNA"/>
</dbReference>
<name>A0A401J9Z7_9PROT</name>
<accession>A0A401J9Z7</accession>
<reference evidence="4 5" key="1">
    <citation type="journal article" date="2019" name="Front. Microbiol.">
        <title>Genomes of Neutrophilic Sulfur-Oxidizing Chemolithoautotrophs Representing 9 Proteobacterial Species From 8 Genera.</title>
        <authorList>
            <person name="Watanabe T."/>
            <person name="Kojima H."/>
            <person name="Umezawa K."/>
            <person name="Hori C."/>
            <person name="Takasuka T.E."/>
            <person name="Kato Y."/>
            <person name="Fukui M."/>
        </authorList>
    </citation>
    <scope>NUCLEOTIDE SEQUENCE [LARGE SCALE GENOMIC DNA]</scope>
    <source>
        <strain evidence="4 5">TTN</strain>
    </source>
</reference>